<name>A0A1F4T782_UNCSA</name>
<gene>
    <name evidence="1" type="ORF">A3K49_05870</name>
</gene>
<dbReference type="Proteomes" id="UP000178602">
    <property type="component" value="Unassembled WGS sequence"/>
</dbReference>
<evidence type="ECO:0000313" key="1">
    <source>
        <dbReference type="EMBL" id="OGC28476.1"/>
    </source>
</evidence>
<accession>A0A1F4T782</accession>
<dbReference type="EMBL" id="MEUG01000001">
    <property type="protein sequence ID" value="OGC28476.1"/>
    <property type="molecule type" value="Genomic_DNA"/>
</dbReference>
<dbReference type="AlphaFoldDB" id="A0A1F4T782"/>
<organism evidence="1 2">
    <name type="scientific">candidate division WOR-1 bacterium RIFOXYC12_FULL_54_18</name>
    <dbReference type="NCBI Taxonomy" id="1802584"/>
    <lineage>
        <taxon>Bacteria</taxon>
        <taxon>Bacillati</taxon>
        <taxon>Saganbacteria</taxon>
    </lineage>
</organism>
<evidence type="ECO:0000313" key="2">
    <source>
        <dbReference type="Proteomes" id="UP000178602"/>
    </source>
</evidence>
<sequence length="79" mass="9094">MQTYKIENTQEIEIYRFKKTKKCLFYDGEVCSAPQIKFKACLNCSKVDARLVVVAVFNKIKEMAEKFFSFSGRSVPPAT</sequence>
<proteinExistence type="predicted"/>
<comment type="caution">
    <text evidence="1">The sequence shown here is derived from an EMBL/GenBank/DDBJ whole genome shotgun (WGS) entry which is preliminary data.</text>
</comment>
<protein>
    <submittedName>
        <fullName evidence="1">Uncharacterized protein</fullName>
    </submittedName>
</protein>
<reference evidence="1 2" key="1">
    <citation type="journal article" date="2016" name="Nat. Commun.">
        <title>Thousands of microbial genomes shed light on interconnected biogeochemical processes in an aquifer system.</title>
        <authorList>
            <person name="Anantharaman K."/>
            <person name="Brown C.T."/>
            <person name="Hug L.A."/>
            <person name="Sharon I."/>
            <person name="Castelle C.J."/>
            <person name="Probst A.J."/>
            <person name="Thomas B.C."/>
            <person name="Singh A."/>
            <person name="Wilkins M.J."/>
            <person name="Karaoz U."/>
            <person name="Brodie E.L."/>
            <person name="Williams K.H."/>
            <person name="Hubbard S.S."/>
            <person name="Banfield J.F."/>
        </authorList>
    </citation>
    <scope>NUCLEOTIDE SEQUENCE [LARGE SCALE GENOMIC DNA]</scope>
</reference>